<dbReference type="SUPFAM" id="SSF88659">
    <property type="entry name" value="Sigma3 and sigma4 domains of RNA polymerase sigma factors"/>
    <property type="match status" value="1"/>
</dbReference>
<protein>
    <submittedName>
        <fullName evidence="7">RNA polymerase sigma factor</fullName>
    </submittedName>
</protein>
<dbReference type="Pfam" id="PF08281">
    <property type="entry name" value="Sigma70_r4_2"/>
    <property type="match status" value="1"/>
</dbReference>
<dbReference type="InterPro" id="IPR007627">
    <property type="entry name" value="RNA_pol_sigma70_r2"/>
</dbReference>
<dbReference type="InterPro" id="IPR013325">
    <property type="entry name" value="RNA_pol_sigma_r2"/>
</dbReference>
<comment type="caution">
    <text evidence="7">The sequence shown here is derived from an EMBL/GenBank/DDBJ whole genome shotgun (WGS) entry which is preliminary data.</text>
</comment>
<evidence type="ECO:0000313" key="7">
    <source>
        <dbReference type="EMBL" id="GAA0556502.1"/>
    </source>
</evidence>
<accession>A0ABN1E0B9</accession>
<dbReference type="Gene3D" id="1.10.1740.10">
    <property type="match status" value="1"/>
</dbReference>
<dbReference type="PANTHER" id="PTHR43133">
    <property type="entry name" value="RNA POLYMERASE ECF-TYPE SIGMA FACTO"/>
    <property type="match status" value="1"/>
</dbReference>
<feature type="domain" description="RNA polymerase sigma factor 70 region 4 type 2" evidence="6">
    <location>
        <begin position="118"/>
        <end position="169"/>
    </location>
</feature>
<feature type="domain" description="RNA polymerase sigma-70 region 2" evidence="5">
    <location>
        <begin position="22"/>
        <end position="88"/>
    </location>
</feature>
<dbReference type="InterPro" id="IPR039425">
    <property type="entry name" value="RNA_pol_sigma-70-like"/>
</dbReference>
<dbReference type="RefSeq" id="WP_166930409.1">
    <property type="nucleotide sequence ID" value="NZ_BAAADD010000001.1"/>
</dbReference>
<gene>
    <name evidence="7" type="ORF">GCM10008942_01210</name>
</gene>
<dbReference type="Pfam" id="PF04542">
    <property type="entry name" value="Sigma70_r2"/>
    <property type="match status" value="1"/>
</dbReference>
<reference evidence="7 8" key="1">
    <citation type="journal article" date="2019" name="Int. J. Syst. Evol. Microbiol.">
        <title>The Global Catalogue of Microorganisms (GCM) 10K type strain sequencing project: providing services to taxonomists for standard genome sequencing and annotation.</title>
        <authorList>
            <consortium name="The Broad Institute Genomics Platform"/>
            <consortium name="The Broad Institute Genome Sequencing Center for Infectious Disease"/>
            <person name="Wu L."/>
            <person name="Ma J."/>
        </authorList>
    </citation>
    <scope>NUCLEOTIDE SEQUENCE [LARGE SCALE GENOMIC DNA]</scope>
    <source>
        <strain evidence="7 8">JCM 15089</strain>
    </source>
</reference>
<dbReference type="Proteomes" id="UP001499951">
    <property type="component" value="Unassembled WGS sequence"/>
</dbReference>
<sequence>MSESEWLALEAAKGDPAAFGRLVRQHQSKLRGFLLRLTKGNGALADDLAQESFIEAYKKIGQFSSGNFFGWLCAIAWSRFLMEARKRKLESLDELSEAGTDFSDDAPEPENASLIRHDLESAMAQLAPMQRAALTMCFALGLSNEEAAESLKIPLGTLKSHINRGRAKLEVLLGEWRKVAVS</sequence>
<evidence type="ECO:0000259" key="5">
    <source>
        <dbReference type="Pfam" id="PF04542"/>
    </source>
</evidence>
<evidence type="ECO:0000259" key="6">
    <source>
        <dbReference type="Pfam" id="PF08281"/>
    </source>
</evidence>
<evidence type="ECO:0000256" key="1">
    <source>
        <dbReference type="ARBA" id="ARBA00010641"/>
    </source>
</evidence>
<dbReference type="SUPFAM" id="SSF88946">
    <property type="entry name" value="Sigma2 domain of RNA polymerase sigma factors"/>
    <property type="match status" value="1"/>
</dbReference>
<keyword evidence="8" id="KW-1185">Reference proteome</keyword>
<keyword evidence="4" id="KW-0804">Transcription</keyword>
<dbReference type="InterPro" id="IPR036388">
    <property type="entry name" value="WH-like_DNA-bd_sf"/>
</dbReference>
<dbReference type="InterPro" id="IPR013324">
    <property type="entry name" value="RNA_pol_sigma_r3/r4-like"/>
</dbReference>
<dbReference type="Gene3D" id="1.10.10.10">
    <property type="entry name" value="Winged helix-like DNA-binding domain superfamily/Winged helix DNA-binding domain"/>
    <property type="match status" value="1"/>
</dbReference>
<dbReference type="InterPro" id="IPR014284">
    <property type="entry name" value="RNA_pol_sigma-70_dom"/>
</dbReference>
<evidence type="ECO:0000256" key="3">
    <source>
        <dbReference type="ARBA" id="ARBA00023082"/>
    </source>
</evidence>
<dbReference type="PANTHER" id="PTHR43133:SF46">
    <property type="entry name" value="RNA POLYMERASE SIGMA-70 FACTOR ECF SUBFAMILY"/>
    <property type="match status" value="1"/>
</dbReference>
<proteinExistence type="inferred from homology"/>
<dbReference type="EMBL" id="BAAADD010000001">
    <property type="protein sequence ID" value="GAA0556502.1"/>
    <property type="molecule type" value="Genomic_DNA"/>
</dbReference>
<organism evidence="7 8">
    <name type="scientific">Rhizomicrobium electricum</name>
    <dbReference type="NCBI Taxonomy" id="480070"/>
    <lineage>
        <taxon>Bacteria</taxon>
        <taxon>Pseudomonadati</taxon>
        <taxon>Pseudomonadota</taxon>
        <taxon>Alphaproteobacteria</taxon>
        <taxon>Micropepsales</taxon>
        <taxon>Micropepsaceae</taxon>
        <taxon>Rhizomicrobium</taxon>
    </lineage>
</organism>
<keyword evidence="2" id="KW-0805">Transcription regulation</keyword>
<comment type="similarity">
    <text evidence="1">Belongs to the sigma-70 factor family. ECF subfamily.</text>
</comment>
<evidence type="ECO:0000256" key="4">
    <source>
        <dbReference type="ARBA" id="ARBA00023163"/>
    </source>
</evidence>
<evidence type="ECO:0000256" key="2">
    <source>
        <dbReference type="ARBA" id="ARBA00023015"/>
    </source>
</evidence>
<dbReference type="NCBIfam" id="TIGR02937">
    <property type="entry name" value="sigma70-ECF"/>
    <property type="match status" value="1"/>
</dbReference>
<evidence type="ECO:0000313" key="8">
    <source>
        <dbReference type="Proteomes" id="UP001499951"/>
    </source>
</evidence>
<keyword evidence="3" id="KW-0731">Sigma factor</keyword>
<dbReference type="InterPro" id="IPR013249">
    <property type="entry name" value="RNA_pol_sigma70_r4_t2"/>
</dbReference>
<name>A0ABN1E0B9_9PROT</name>